<feature type="domain" description="Glycosyltransferase subfamily 4-like N-terminal" evidence="4">
    <location>
        <begin position="14"/>
        <end position="170"/>
    </location>
</feature>
<evidence type="ECO:0000256" key="1">
    <source>
        <dbReference type="ARBA" id="ARBA00022676"/>
    </source>
</evidence>
<name>A0A1S1RDC9_9ACTN</name>
<dbReference type="OrthoDB" id="5240531at2"/>
<dbReference type="Pfam" id="PF13692">
    <property type="entry name" value="Glyco_trans_1_4"/>
    <property type="match status" value="1"/>
</dbReference>
<proteinExistence type="predicted"/>
<dbReference type="CDD" id="cd03801">
    <property type="entry name" value="GT4_PimA-like"/>
    <property type="match status" value="1"/>
</dbReference>
<dbReference type="EMBL" id="MBLM01000036">
    <property type="protein sequence ID" value="OHV43232.1"/>
    <property type="molecule type" value="Genomic_DNA"/>
</dbReference>
<evidence type="ECO:0000256" key="2">
    <source>
        <dbReference type="ARBA" id="ARBA00022679"/>
    </source>
</evidence>
<dbReference type="PANTHER" id="PTHR45947">
    <property type="entry name" value="SULFOQUINOVOSYL TRANSFERASE SQD2"/>
    <property type="match status" value="1"/>
</dbReference>
<reference evidence="6" key="1">
    <citation type="submission" date="2016-07" db="EMBL/GenBank/DDBJ databases">
        <title>Sequence Frankia sp. strain CcI1.17.</title>
        <authorList>
            <person name="Ghodhbane-Gtari F."/>
            <person name="Swanson E."/>
            <person name="Gueddou A."/>
            <person name="Morris K."/>
            <person name="Hezbri K."/>
            <person name="Ktari A."/>
            <person name="Nouioui I."/>
            <person name="Abebe-Akele F."/>
            <person name="Simpson S."/>
            <person name="Thomas K."/>
            <person name="Gtari M."/>
            <person name="Tisa L.S."/>
            <person name="Hurst S."/>
        </authorList>
    </citation>
    <scope>NUCLEOTIDE SEQUENCE [LARGE SCALE GENOMIC DNA]</scope>
    <source>
        <strain evidence="6">Cc1.17</strain>
    </source>
</reference>
<organism evidence="5 6">
    <name type="scientific">Parafrankia colletiae</name>
    <dbReference type="NCBI Taxonomy" id="573497"/>
    <lineage>
        <taxon>Bacteria</taxon>
        <taxon>Bacillati</taxon>
        <taxon>Actinomycetota</taxon>
        <taxon>Actinomycetes</taxon>
        <taxon>Frankiales</taxon>
        <taxon>Frankiaceae</taxon>
        <taxon>Parafrankia</taxon>
    </lineage>
</organism>
<dbReference type="SUPFAM" id="SSF53756">
    <property type="entry name" value="UDP-Glycosyltransferase/glycogen phosphorylase"/>
    <property type="match status" value="1"/>
</dbReference>
<keyword evidence="2 5" id="KW-0808">Transferase</keyword>
<keyword evidence="1 5" id="KW-0328">Glycosyltransferase</keyword>
<keyword evidence="6" id="KW-1185">Reference proteome</keyword>
<comment type="caution">
    <text evidence="5">The sequence shown here is derived from an EMBL/GenBank/DDBJ whole genome shotgun (WGS) entry which is preliminary data.</text>
</comment>
<dbReference type="InterPro" id="IPR050194">
    <property type="entry name" value="Glycosyltransferase_grp1"/>
</dbReference>
<evidence type="ECO:0000313" key="6">
    <source>
        <dbReference type="Proteomes" id="UP000179627"/>
    </source>
</evidence>
<dbReference type="PANTHER" id="PTHR45947:SF3">
    <property type="entry name" value="SULFOQUINOVOSYL TRANSFERASE SQD2"/>
    <property type="match status" value="1"/>
</dbReference>
<evidence type="ECO:0000256" key="3">
    <source>
        <dbReference type="SAM" id="MobiDB-lite"/>
    </source>
</evidence>
<dbReference type="Gene3D" id="3.40.50.2000">
    <property type="entry name" value="Glycogen Phosphorylase B"/>
    <property type="match status" value="2"/>
</dbReference>
<sequence length="401" mass="42192">MKIGLACPYTWDVPGGVQAHVRDLAETLLDAGHDVSVITPVDDESTLPPYAVDAGRAVPVPYNGSVARLLMGPVSAARVRRWLREHDFDVLHAHEPTAPSVSLLACMLADGPLVATFHTANPRSRFLTAAQSALQPSLEKLRARIAVSEAARRTLVEHLGAGAILIPNGVAVRAFEGARALPRYRAVVGVGDSDGGAEGHGSEDGDSPGGDGPVVVFLGRIDEPRKGLDVLMAAFPLLVEQVPDARLLVAGPGDTEAVRSRIDPSLLGRVDLIGLVPEADKAAVFASGSVYCAPNTGQESFGIVLLEAMAAGTPVVASDIDAFRRVLDDGRAGRLFGVGEPAELAARLAELLRDPAERARLVERGRAVVARYDWRVVAQRIVGVYEMVSGDSPVSVAADDT</sequence>
<dbReference type="Proteomes" id="UP000179627">
    <property type="component" value="Unassembled WGS sequence"/>
</dbReference>
<evidence type="ECO:0000259" key="4">
    <source>
        <dbReference type="Pfam" id="PF13439"/>
    </source>
</evidence>
<gene>
    <name evidence="5" type="ORF">CC117_11530</name>
</gene>
<dbReference type="InterPro" id="IPR028098">
    <property type="entry name" value="Glyco_trans_4-like_N"/>
</dbReference>
<dbReference type="AlphaFoldDB" id="A0A1S1RDC9"/>
<dbReference type="RefSeq" id="WP_071082805.1">
    <property type="nucleotide sequence ID" value="NZ_MBLM01000036.1"/>
</dbReference>
<accession>A0A1S1RDC9</accession>
<dbReference type="Pfam" id="PF13439">
    <property type="entry name" value="Glyco_transf_4"/>
    <property type="match status" value="1"/>
</dbReference>
<dbReference type="GO" id="GO:0016758">
    <property type="term" value="F:hexosyltransferase activity"/>
    <property type="evidence" value="ECO:0007669"/>
    <property type="project" value="TreeGrafter"/>
</dbReference>
<dbReference type="GO" id="GO:1901137">
    <property type="term" value="P:carbohydrate derivative biosynthetic process"/>
    <property type="evidence" value="ECO:0007669"/>
    <property type="project" value="UniProtKB-ARBA"/>
</dbReference>
<protein>
    <submittedName>
        <fullName evidence="5">Alpha-(1-2)-phosphatidylinositol mannosyltransferase</fullName>
    </submittedName>
</protein>
<feature type="region of interest" description="Disordered" evidence="3">
    <location>
        <begin position="192"/>
        <end position="211"/>
    </location>
</feature>
<evidence type="ECO:0000313" key="5">
    <source>
        <dbReference type="EMBL" id="OHV43232.1"/>
    </source>
</evidence>